<protein>
    <recommendedName>
        <fullName evidence="3">XRE family transcriptional regulator</fullName>
    </recommendedName>
</protein>
<dbReference type="EMBL" id="CP104213">
    <property type="protein sequence ID" value="UWX64232.1"/>
    <property type="molecule type" value="Genomic_DNA"/>
</dbReference>
<gene>
    <name evidence="1" type="ORF">N0D28_00710</name>
</gene>
<dbReference type="RefSeq" id="WP_260560507.1">
    <property type="nucleotide sequence ID" value="NZ_BAABEC010000129.1"/>
</dbReference>
<accession>A0ABY5YGP6</accession>
<keyword evidence="2" id="KW-1185">Reference proteome</keyword>
<evidence type="ECO:0000313" key="2">
    <source>
        <dbReference type="Proteomes" id="UP001060261"/>
    </source>
</evidence>
<proteinExistence type="predicted"/>
<dbReference type="Proteomes" id="UP001060261">
    <property type="component" value="Chromosome"/>
</dbReference>
<sequence length="96" mass="10831">MNDEIRGILWVEIETRDLSIGEVGRKTGIGRNKTSSMLNPNSNWSMGNIAKTWQELFDFLGYRLTLRKKAGGGKLDEDSVEARLIKEFLAGLETDQ</sequence>
<organism evidence="1 2">
    <name type="scientific">Deinococcus rubellus</name>
    <dbReference type="NCBI Taxonomy" id="1889240"/>
    <lineage>
        <taxon>Bacteria</taxon>
        <taxon>Thermotogati</taxon>
        <taxon>Deinococcota</taxon>
        <taxon>Deinococci</taxon>
        <taxon>Deinococcales</taxon>
        <taxon>Deinococcaceae</taxon>
        <taxon>Deinococcus</taxon>
    </lineage>
</organism>
<name>A0ABY5YGP6_9DEIO</name>
<evidence type="ECO:0000313" key="1">
    <source>
        <dbReference type="EMBL" id="UWX64232.1"/>
    </source>
</evidence>
<evidence type="ECO:0008006" key="3">
    <source>
        <dbReference type="Google" id="ProtNLM"/>
    </source>
</evidence>
<reference evidence="1" key="1">
    <citation type="submission" date="2022-09" db="EMBL/GenBank/DDBJ databases">
        <title>genome sequence of Deinococcus rubellus.</title>
        <authorList>
            <person name="Srinivasan S."/>
        </authorList>
    </citation>
    <scope>NUCLEOTIDE SEQUENCE</scope>
    <source>
        <strain evidence="1">Ant6</strain>
    </source>
</reference>